<protein>
    <submittedName>
        <fullName evidence="7 8">Killer cell lectin-like receptor subfamily G member 1</fullName>
    </submittedName>
</protein>
<keyword evidence="2" id="KW-0430">Lectin</keyword>
<dbReference type="Gene3D" id="3.10.100.10">
    <property type="entry name" value="Mannose-Binding Protein A, subunit A"/>
    <property type="match status" value="1"/>
</dbReference>
<keyword evidence="4" id="KW-1133">Transmembrane helix</keyword>
<dbReference type="InterPro" id="IPR042190">
    <property type="entry name" value="KLRG1"/>
</dbReference>
<dbReference type="OrthoDB" id="6133475at2759"/>
<organism evidence="6 7">
    <name type="scientific">Lepidothrix coronata</name>
    <name type="common">blue-crowned manakin</name>
    <dbReference type="NCBI Taxonomy" id="321398"/>
    <lineage>
        <taxon>Eukaryota</taxon>
        <taxon>Metazoa</taxon>
        <taxon>Chordata</taxon>
        <taxon>Craniata</taxon>
        <taxon>Vertebrata</taxon>
        <taxon>Euteleostomi</taxon>
        <taxon>Archelosauria</taxon>
        <taxon>Archosauria</taxon>
        <taxon>Dinosauria</taxon>
        <taxon>Saurischia</taxon>
        <taxon>Theropoda</taxon>
        <taxon>Coelurosauria</taxon>
        <taxon>Aves</taxon>
        <taxon>Neognathae</taxon>
        <taxon>Neoaves</taxon>
        <taxon>Telluraves</taxon>
        <taxon>Australaves</taxon>
        <taxon>Passeriformes</taxon>
        <taxon>Pipridae</taxon>
        <taxon>Lepidothrix</taxon>
    </lineage>
</organism>
<dbReference type="Proteomes" id="UP000504624">
    <property type="component" value="Unplaced"/>
</dbReference>
<evidence type="ECO:0000313" key="10">
    <source>
        <dbReference type="RefSeq" id="XP_017685668.1"/>
    </source>
</evidence>
<keyword evidence="6" id="KW-1185">Reference proteome</keyword>
<dbReference type="InterPro" id="IPR001304">
    <property type="entry name" value="C-type_lectin-like"/>
</dbReference>
<gene>
    <name evidence="7 8 9 10" type="primary">KLRG1</name>
</gene>
<evidence type="ECO:0000256" key="4">
    <source>
        <dbReference type="SAM" id="Phobius"/>
    </source>
</evidence>
<dbReference type="GO" id="GO:0016020">
    <property type="term" value="C:membrane"/>
    <property type="evidence" value="ECO:0007669"/>
    <property type="project" value="UniProtKB-SubCell"/>
</dbReference>
<keyword evidence="4" id="KW-0472">Membrane</keyword>
<feature type="domain" description="C-type lectin" evidence="5">
    <location>
        <begin position="84"/>
        <end position="188"/>
    </location>
</feature>
<dbReference type="RefSeq" id="XP_017685667.1">
    <property type="nucleotide sequence ID" value="XM_017830178.1"/>
</dbReference>
<dbReference type="PROSITE" id="PS50041">
    <property type="entry name" value="C_TYPE_LECTIN_2"/>
    <property type="match status" value="1"/>
</dbReference>
<evidence type="ECO:0000313" key="7">
    <source>
        <dbReference type="RefSeq" id="XP_017685664.1"/>
    </source>
</evidence>
<dbReference type="CDD" id="cd03593">
    <property type="entry name" value="CLECT_NK_receptors_like"/>
    <property type="match status" value="1"/>
</dbReference>
<feature type="region of interest" description="Disordered" evidence="3">
    <location>
        <begin position="1"/>
        <end position="36"/>
    </location>
</feature>
<dbReference type="InterPro" id="IPR016187">
    <property type="entry name" value="CTDL_fold"/>
</dbReference>
<evidence type="ECO:0000313" key="9">
    <source>
        <dbReference type="RefSeq" id="XP_017685667.1"/>
    </source>
</evidence>
<dbReference type="Pfam" id="PF00059">
    <property type="entry name" value="Lectin_C"/>
    <property type="match status" value="1"/>
</dbReference>
<evidence type="ECO:0000256" key="3">
    <source>
        <dbReference type="SAM" id="MobiDB-lite"/>
    </source>
</evidence>
<evidence type="ECO:0000256" key="1">
    <source>
        <dbReference type="ARBA" id="ARBA00004167"/>
    </source>
</evidence>
<dbReference type="InterPro" id="IPR033992">
    <property type="entry name" value="NKR-like_CTLD"/>
</dbReference>
<evidence type="ECO:0000313" key="8">
    <source>
        <dbReference type="RefSeq" id="XP_017685665.1"/>
    </source>
</evidence>
<comment type="subcellular location">
    <subcellularLocation>
        <location evidence="1">Membrane</location>
        <topology evidence="1">Single-pass membrane protein</topology>
    </subcellularLocation>
</comment>
<dbReference type="RefSeq" id="XP_017685664.1">
    <property type="nucleotide sequence ID" value="XM_017830175.1"/>
</dbReference>
<reference evidence="7 8" key="1">
    <citation type="submission" date="2025-04" db="UniProtKB">
        <authorList>
            <consortium name="RefSeq"/>
        </authorList>
    </citation>
    <scope>IDENTIFICATION</scope>
</reference>
<keyword evidence="4" id="KW-0812">Transmembrane</keyword>
<dbReference type="PANTHER" id="PTHR47648">
    <property type="entry name" value="KILLER CELL LECTIN-LIKE RECEPTOR SUBFAMILY G MEMBER 1"/>
    <property type="match status" value="1"/>
</dbReference>
<dbReference type="PANTHER" id="PTHR47648:SF1">
    <property type="entry name" value="KILLER CELL LECTIN-LIKE RECEPTOR SUBFAMILY G MEMBER 1"/>
    <property type="match status" value="1"/>
</dbReference>
<evidence type="ECO:0000259" key="5">
    <source>
        <dbReference type="PROSITE" id="PS50041"/>
    </source>
</evidence>
<dbReference type="CTD" id="10219"/>
<feature type="compositionally biased region" description="Polar residues" evidence="3">
    <location>
        <begin position="1"/>
        <end position="29"/>
    </location>
</feature>
<dbReference type="InterPro" id="IPR016186">
    <property type="entry name" value="C-type_lectin-like/link_sf"/>
</dbReference>
<dbReference type="GeneID" id="108504769"/>
<sequence length="192" mass="21700">MEGSRSETSAADMSEEVTYTSVRFSQTSPPRAKASQEKRAPHLWSAVVLGLAIGFGILSTSLVIALIWKMNDSYPHCPEEWVAYRGSCYSFSKEEKDWNSSQVSCWSQGAHLLVISDTREMDLFKRIQTECFWIGLRNSTSSGWIWEDGSISNYTKVLSNSHVQHCAVLMKGLFHASSCEFRAPWICEKSLR</sequence>
<dbReference type="RefSeq" id="XP_017685665.1">
    <property type="nucleotide sequence ID" value="XM_017830176.1"/>
</dbReference>
<dbReference type="RefSeq" id="XP_017685668.1">
    <property type="nucleotide sequence ID" value="XM_017830179.1"/>
</dbReference>
<feature type="transmembrane region" description="Helical" evidence="4">
    <location>
        <begin position="43"/>
        <end position="68"/>
    </location>
</feature>
<evidence type="ECO:0000256" key="2">
    <source>
        <dbReference type="ARBA" id="ARBA00022734"/>
    </source>
</evidence>
<accession>A0A6J0II93</accession>
<dbReference type="SMART" id="SM00034">
    <property type="entry name" value="CLECT"/>
    <property type="match status" value="1"/>
</dbReference>
<evidence type="ECO:0000313" key="6">
    <source>
        <dbReference type="Proteomes" id="UP000504624"/>
    </source>
</evidence>
<dbReference type="SUPFAM" id="SSF56436">
    <property type="entry name" value="C-type lectin-like"/>
    <property type="match status" value="1"/>
</dbReference>
<dbReference type="GO" id="GO:0030246">
    <property type="term" value="F:carbohydrate binding"/>
    <property type="evidence" value="ECO:0007669"/>
    <property type="project" value="UniProtKB-KW"/>
</dbReference>
<name>A0A6J0II93_9PASS</name>
<proteinExistence type="predicted"/>
<dbReference type="AlphaFoldDB" id="A0A6J0II93"/>